<evidence type="ECO:0000256" key="12">
    <source>
        <dbReference type="SAM" id="Phobius"/>
    </source>
</evidence>
<dbReference type="PRINTS" id="PR00019">
    <property type="entry name" value="LEURICHRPT"/>
</dbReference>
<dbReference type="Pfam" id="PF08263">
    <property type="entry name" value="LRRNT_2"/>
    <property type="match status" value="1"/>
</dbReference>
<dbReference type="InterPro" id="IPR001611">
    <property type="entry name" value="Leu-rich_rpt"/>
</dbReference>
<evidence type="ECO:0000256" key="7">
    <source>
        <dbReference type="ARBA" id="ARBA00022737"/>
    </source>
</evidence>
<dbReference type="AlphaFoldDB" id="A0AAN7I718"/>
<reference evidence="15 16" key="1">
    <citation type="journal article" date="2023" name="G3 (Bethesda)">
        <title>A haplotype-resolved chromosome-scale genome for Quercus rubra L. provides insights into the genetics of adaptive traits for red oak species.</title>
        <authorList>
            <person name="Kapoor B."/>
            <person name="Jenkins J."/>
            <person name="Schmutz J."/>
            <person name="Zhebentyayeva T."/>
            <person name="Kuelheim C."/>
            <person name="Coggeshall M."/>
            <person name="Heim C."/>
            <person name="Lasky J.R."/>
            <person name="Leites L."/>
            <person name="Islam-Faridi N."/>
            <person name="Romero-Severson J."/>
            <person name="DeLeo V.L."/>
            <person name="Lucas S.M."/>
            <person name="Lazic D."/>
            <person name="Gailing O."/>
            <person name="Carlson J."/>
            <person name="Staton M."/>
        </authorList>
    </citation>
    <scope>NUCLEOTIDE SEQUENCE [LARGE SCALE GENOMIC DNA]</scope>
    <source>
        <strain evidence="15">Pseudo-F2</strain>
    </source>
</reference>
<dbReference type="InterPro" id="IPR032675">
    <property type="entry name" value="LRR_dom_sf"/>
</dbReference>
<dbReference type="InterPro" id="IPR003591">
    <property type="entry name" value="Leu-rich_rpt_typical-subtyp"/>
</dbReference>
<evidence type="ECO:0000259" key="14">
    <source>
        <dbReference type="Pfam" id="PF08263"/>
    </source>
</evidence>
<dbReference type="GO" id="GO:0051606">
    <property type="term" value="P:detection of stimulus"/>
    <property type="evidence" value="ECO:0007669"/>
    <property type="project" value="UniProtKB-ARBA"/>
</dbReference>
<feature type="chain" id="PRO_5042981116" description="Leucine-rich repeat-containing N-terminal plant-type domain-containing protein" evidence="13">
    <location>
        <begin position="28"/>
        <end position="879"/>
    </location>
</feature>
<keyword evidence="8 12" id="KW-1133">Transmembrane helix</keyword>
<keyword evidence="16" id="KW-1185">Reference proteome</keyword>
<protein>
    <recommendedName>
        <fullName evidence="14">Leucine-rich repeat-containing N-terminal plant-type domain-containing protein</fullName>
    </recommendedName>
</protein>
<feature type="transmembrane region" description="Helical" evidence="12">
    <location>
        <begin position="814"/>
        <end position="837"/>
    </location>
</feature>
<keyword evidence="11" id="KW-0325">Glycoprotein</keyword>
<dbReference type="InterPro" id="IPR053211">
    <property type="entry name" value="DNA_repair-toleration"/>
</dbReference>
<dbReference type="SUPFAM" id="SSF52058">
    <property type="entry name" value="L domain-like"/>
    <property type="match status" value="2"/>
</dbReference>
<evidence type="ECO:0000256" key="10">
    <source>
        <dbReference type="ARBA" id="ARBA00023170"/>
    </source>
</evidence>
<dbReference type="FunFam" id="3.80.10.10:FF:000095">
    <property type="entry name" value="LRR receptor-like serine/threonine-protein kinase GSO1"/>
    <property type="match status" value="1"/>
</dbReference>
<keyword evidence="6 13" id="KW-0732">Signal</keyword>
<evidence type="ECO:0000256" key="1">
    <source>
        <dbReference type="ARBA" id="ARBA00004251"/>
    </source>
</evidence>
<sequence>MKTPFFSWLFLIPICSLFVNFPIFVVSGQCHGDQQSYLLELKNNLKFNNTLSTKLVHWNESTDCCSWKGVTCNGGGLVVGLELDSESIYGRLDNSSSLFCLQYLQDLILANNSFTGSFPNSMANLTQLVHLDLSSNNFIGSIPDSMANLTQLVYLDMSSNNFIGSISNSMPNLTQLFYLYMSSNNFNGPIPSFNMAKNLTMINLSHNQLTGQFTFTHWEELQSLVGLSLSHNKLSGQIHEFSNSMIWLDLSSNYLEGPIPTSIGKLQHLQHLLLSSNNFSGTFQFNVIQQLTNLFELDLSYNNLLIEFNETNSSFSSFPQIGSLRLASLKLTTFPNFLRNKTGLSVLDLSSNQIHGEIPNWIWELDPRQLNLSYNYLEGPLTNISLVHVLDLRSNQLQGQLPTRLPSWLYLDLSLNNFSSFLPNDIGNSLFDIQFLSLSSNKFHGRIPESICNFKSLEVLDLSNNSLSGTIPQCFIAMSETLKVLNLRRNNLSGKISDTFPGNCGLQTLNLNRNLLEGMVPKTLANCTNMELLDIGNNQILDTFPCYLKVISGLRILILRSNKFYGSISCGETNATWAMLQILDLASNNFSGKLSLKSFAYSKAMIDNSEVQSELNYLHFAATENVSSILRHEIKFSMSIFCLSQRSIEAYFQDAIEISIKGLERELVKILTIFTSIDLSCNNLDGPIPEEIEVLKSLYALNLSHNAFTGRIPPSLGKLSELESLDLSSNKLTGGIPMQLADSLTFLSVLNLSFNQLIGPIPYIKQFATFSEGSYEGNKGLCGQPLKEECGSADRRPPAPFEDIHSKSGPLIDWNYLCVELGFVFGFGMVIGPLVLWKRWRIRYYKHADDFFLRIFPQLYLKWEKNHQGQRHRIRMQRH</sequence>
<feature type="signal peptide" evidence="13">
    <location>
        <begin position="1"/>
        <end position="27"/>
    </location>
</feature>
<dbReference type="Pfam" id="PF00560">
    <property type="entry name" value="LRR_1"/>
    <property type="match status" value="8"/>
</dbReference>
<dbReference type="PANTHER" id="PTHR48060">
    <property type="entry name" value="DNA DAMAGE-REPAIR/TOLERATION PROTEIN DRT100"/>
    <property type="match status" value="1"/>
</dbReference>
<evidence type="ECO:0000256" key="6">
    <source>
        <dbReference type="ARBA" id="ARBA00022729"/>
    </source>
</evidence>
<evidence type="ECO:0000256" key="3">
    <source>
        <dbReference type="ARBA" id="ARBA00022475"/>
    </source>
</evidence>
<dbReference type="FunFam" id="3.80.10.10:FF:000213">
    <property type="entry name" value="Tyrosine-sulfated glycopeptide receptor 1"/>
    <property type="match status" value="1"/>
</dbReference>
<comment type="similarity">
    <text evidence="2">Belongs to the RLP family.</text>
</comment>
<gene>
    <name evidence="15" type="ORF">RGQ29_003070</name>
</gene>
<name>A0AAN7I718_QUERU</name>
<evidence type="ECO:0000256" key="9">
    <source>
        <dbReference type="ARBA" id="ARBA00023136"/>
    </source>
</evidence>
<dbReference type="Pfam" id="PF13855">
    <property type="entry name" value="LRR_8"/>
    <property type="match status" value="1"/>
</dbReference>
<evidence type="ECO:0000256" key="11">
    <source>
        <dbReference type="ARBA" id="ARBA00023180"/>
    </source>
</evidence>
<keyword evidence="3" id="KW-1003">Cell membrane</keyword>
<keyword evidence="4" id="KW-0433">Leucine-rich repeat</keyword>
<keyword evidence="10" id="KW-0675">Receptor</keyword>
<proteinExistence type="inferred from homology"/>
<keyword evidence="5 12" id="KW-0812">Transmembrane</keyword>
<evidence type="ECO:0000256" key="5">
    <source>
        <dbReference type="ARBA" id="ARBA00022692"/>
    </source>
</evidence>
<dbReference type="PANTHER" id="PTHR48060:SF21">
    <property type="entry name" value="L DOMAIN-LIKE PROTEIN"/>
    <property type="match status" value="1"/>
</dbReference>
<dbReference type="InterPro" id="IPR013210">
    <property type="entry name" value="LRR_N_plant-typ"/>
</dbReference>
<comment type="subcellular location">
    <subcellularLocation>
        <location evidence="1">Cell membrane</location>
        <topology evidence="1">Single-pass type I membrane protein</topology>
    </subcellularLocation>
</comment>
<evidence type="ECO:0000313" key="15">
    <source>
        <dbReference type="EMBL" id="KAK4567080.1"/>
    </source>
</evidence>
<keyword evidence="7" id="KW-0677">Repeat</keyword>
<evidence type="ECO:0000256" key="13">
    <source>
        <dbReference type="SAM" id="SignalP"/>
    </source>
</evidence>
<accession>A0AAN7I718</accession>
<dbReference type="InterPro" id="IPR025875">
    <property type="entry name" value="Leu-rich_rpt_4"/>
</dbReference>
<feature type="domain" description="Leucine-rich repeat-containing N-terminal plant-type" evidence="14">
    <location>
        <begin position="33"/>
        <end position="73"/>
    </location>
</feature>
<evidence type="ECO:0000256" key="8">
    <source>
        <dbReference type="ARBA" id="ARBA00022989"/>
    </source>
</evidence>
<comment type="caution">
    <text evidence="15">The sequence shown here is derived from an EMBL/GenBank/DDBJ whole genome shotgun (WGS) entry which is preliminary data.</text>
</comment>
<keyword evidence="9 12" id="KW-0472">Membrane</keyword>
<evidence type="ECO:0000256" key="4">
    <source>
        <dbReference type="ARBA" id="ARBA00022614"/>
    </source>
</evidence>
<dbReference type="FunFam" id="3.80.10.10:FF:000470">
    <property type="entry name" value="LRR receptor-like serine/threonine-protein kinase RPK2"/>
    <property type="match status" value="1"/>
</dbReference>
<dbReference type="SMART" id="SM00369">
    <property type="entry name" value="LRR_TYP"/>
    <property type="match status" value="9"/>
</dbReference>
<dbReference type="Gene3D" id="3.80.10.10">
    <property type="entry name" value="Ribonuclease Inhibitor"/>
    <property type="match status" value="3"/>
</dbReference>
<dbReference type="GO" id="GO:0005886">
    <property type="term" value="C:plasma membrane"/>
    <property type="evidence" value="ECO:0007669"/>
    <property type="project" value="UniProtKB-SubCell"/>
</dbReference>
<dbReference type="Proteomes" id="UP001324115">
    <property type="component" value="Unassembled WGS sequence"/>
</dbReference>
<dbReference type="Pfam" id="PF12799">
    <property type="entry name" value="LRR_4"/>
    <property type="match status" value="1"/>
</dbReference>
<organism evidence="15 16">
    <name type="scientific">Quercus rubra</name>
    <name type="common">Northern red oak</name>
    <name type="synonym">Quercus borealis</name>
    <dbReference type="NCBI Taxonomy" id="3512"/>
    <lineage>
        <taxon>Eukaryota</taxon>
        <taxon>Viridiplantae</taxon>
        <taxon>Streptophyta</taxon>
        <taxon>Embryophyta</taxon>
        <taxon>Tracheophyta</taxon>
        <taxon>Spermatophyta</taxon>
        <taxon>Magnoliopsida</taxon>
        <taxon>eudicotyledons</taxon>
        <taxon>Gunneridae</taxon>
        <taxon>Pentapetalae</taxon>
        <taxon>rosids</taxon>
        <taxon>fabids</taxon>
        <taxon>Fagales</taxon>
        <taxon>Fagaceae</taxon>
        <taxon>Quercus</taxon>
    </lineage>
</organism>
<evidence type="ECO:0000256" key="2">
    <source>
        <dbReference type="ARBA" id="ARBA00009592"/>
    </source>
</evidence>
<evidence type="ECO:0000313" key="16">
    <source>
        <dbReference type="Proteomes" id="UP001324115"/>
    </source>
</evidence>
<dbReference type="EMBL" id="JAXUIC010000010">
    <property type="protein sequence ID" value="KAK4567080.1"/>
    <property type="molecule type" value="Genomic_DNA"/>
</dbReference>